<protein>
    <submittedName>
        <fullName evidence="1">Uncharacterized protein</fullName>
    </submittedName>
</protein>
<name>A0A2H1EEQ2_9ARCH</name>
<proteinExistence type="predicted"/>
<evidence type="ECO:0000313" key="1">
    <source>
        <dbReference type="EMBL" id="SHO42494.1"/>
    </source>
</evidence>
<keyword evidence="2" id="KW-1185">Reference proteome</keyword>
<dbReference type="EMBL" id="FRFC01000001">
    <property type="protein sequence ID" value="SHO42494.1"/>
    <property type="molecule type" value="Genomic_DNA"/>
</dbReference>
<accession>A0A2H1EEQ2</accession>
<dbReference type="RefSeq" id="WP_101008805.1">
    <property type="nucleotide sequence ID" value="NZ_FRFC01000001.1"/>
</dbReference>
<reference evidence="2" key="1">
    <citation type="submission" date="2016-12" db="EMBL/GenBank/DDBJ databases">
        <authorList>
            <person name="Herbold C."/>
        </authorList>
    </citation>
    <scope>NUCLEOTIDE SEQUENCE [LARGE SCALE GENOMIC DNA]</scope>
</reference>
<dbReference type="AlphaFoldDB" id="A0A2H1EEQ2"/>
<gene>
    <name evidence="1" type="ORF">NSIN_10032</name>
</gene>
<organism evidence="1 2">
    <name type="scientific">Nitrosotalea sinensis</name>
    <dbReference type="NCBI Taxonomy" id="1499975"/>
    <lineage>
        <taxon>Archaea</taxon>
        <taxon>Nitrososphaerota</taxon>
        <taxon>Nitrososphaeria</taxon>
        <taxon>Nitrosotaleales</taxon>
        <taxon>Nitrosotaleaceae</taxon>
        <taxon>Nitrosotalea</taxon>
    </lineage>
</organism>
<evidence type="ECO:0000313" key="2">
    <source>
        <dbReference type="Proteomes" id="UP000232412"/>
    </source>
</evidence>
<dbReference type="OrthoDB" id="380463at2157"/>
<sequence>MANVTNEEEEMWMVFSTISTLSHFLSVSYKVSLNTLNEINVLYSIIDRLPRKSEFDEIRTMVEKQKENIITTLVPIKEAFEKSAEYENFGRKMNDKKD</sequence>
<dbReference type="Proteomes" id="UP000232412">
    <property type="component" value="Unassembled WGS sequence"/>
</dbReference>